<dbReference type="GO" id="GO:0004519">
    <property type="term" value="F:endonuclease activity"/>
    <property type="evidence" value="ECO:0007669"/>
    <property type="project" value="UniProtKB-KW"/>
</dbReference>
<dbReference type="Gene3D" id="3.90.1570.10">
    <property type="entry name" value="tt1808, chain A"/>
    <property type="match status" value="1"/>
</dbReference>
<reference evidence="2 3" key="1">
    <citation type="journal article" date="2019" name="Int. J. Syst. Evol. Microbiol.">
        <title>The Global Catalogue of Microorganisms (GCM) 10K type strain sequencing project: providing services to taxonomists for standard genome sequencing and annotation.</title>
        <authorList>
            <consortium name="The Broad Institute Genomics Platform"/>
            <consortium name="The Broad Institute Genome Sequencing Center for Infectious Disease"/>
            <person name="Wu L."/>
            <person name="Ma J."/>
        </authorList>
    </citation>
    <scope>NUCLEOTIDE SEQUENCE [LARGE SCALE GENOMIC DNA]</scope>
    <source>
        <strain evidence="2 3">JCM 16221</strain>
    </source>
</reference>
<keyword evidence="2" id="KW-0378">Hydrolase</keyword>
<dbReference type="InterPro" id="IPR012296">
    <property type="entry name" value="Nuclease_put_TT1808"/>
</dbReference>
<name>A0ABN3FMD6_9PSEU</name>
<organism evidence="2 3">
    <name type="scientific">Saccharopolyspora halophila</name>
    <dbReference type="NCBI Taxonomy" id="405551"/>
    <lineage>
        <taxon>Bacteria</taxon>
        <taxon>Bacillati</taxon>
        <taxon>Actinomycetota</taxon>
        <taxon>Actinomycetes</taxon>
        <taxon>Pseudonocardiales</taxon>
        <taxon>Pseudonocardiaceae</taxon>
        <taxon>Saccharopolyspora</taxon>
    </lineage>
</organism>
<evidence type="ECO:0000313" key="2">
    <source>
        <dbReference type="EMBL" id="GAA2333287.1"/>
    </source>
</evidence>
<keyword evidence="3" id="KW-1185">Reference proteome</keyword>
<proteinExistence type="predicted"/>
<evidence type="ECO:0000259" key="1">
    <source>
        <dbReference type="Pfam" id="PF05685"/>
    </source>
</evidence>
<comment type="caution">
    <text evidence="2">The sequence shown here is derived from an EMBL/GenBank/DDBJ whole genome shotgun (WGS) entry which is preliminary data.</text>
</comment>
<dbReference type="CDD" id="cd06260">
    <property type="entry name" value="DUF820-like"/>
    <property type="match status" value="1"/>
</dbReference>
<dbReference type="EMBL" id="BAAARA010000002">
    <property type="protein sequence ID" value="GAA2333287.1"/>
    <property type="molecule type" value="Genomic_DNA"/>
</dbReference>
<gene>
    <name evidence="2" type="ORF">GCM10009854_05860</name>
</gene>
<dbReference type="InterPro" id="IPR008538">
    <property type="entry name" value="Uma2"/>
</dbReference>
<protein>
    <submittedName>
        <fullName evidence="2">Uma2 family endonuclease</fullName>
    </submittedName>
</protein>
<dbReference type="PANTHER" id="PTHR34107">
    <property type="entry name" value="SLL0198 PROTEIN-RELATED"/>
    <property type="match status" value="1"/>
</dbReference>
<dbReference type="SUPFAM" id="SSF52980">
    <property type="entry name" value="Restriction endonuclease-like"/>
    <property type="match status" value="1"/>
</dbReference>
<sequence>MTWPDHLLTLAEFDELPEDNSRRYELQEGVLQVTPKAAGFHQFVLTRLSAALDRALPEGWAAISEPEVVIAETFPPTVRVPDVIVVSLDRVLERPAKLHAQDVVLAVEVLSPGSQRADNIVKRAEYAEAGIPAYWSLDIRERPTLSAQRLVDGVYKTDSDGPGVFMTEHPFDLRIDLDALGTRVVPPEAGVIPGTVPVLSCAYPPG</sequence>
<dbReference type="Pfam" id="PF05685">
    <property type="entry name" value="Uma2"/>
    <property type="match status" value="1"/>
</dbReference>
<dbReference type="PANTHER" id="PTHR34107:SF4">
    <property type="entry name" value="SLL1222 PROTEIN"/>
    <property type="match status" value="1"/>
</dbReference>
<dbReference type="InterPro" id="IPR011335">
    <property type="entry name" value="Restrct_endonuc-II-like"/>
</dbReference>
<accession>A0ABN3FMD6</accession>
<dbReference type="Proteomes" id="UP001501218">
    <property type="component" value="Unassembled WGS sequence"/>
</dbReference>
<feature type="domain" description="Putative restriction endonuclease" evidence="1">
    <location>
        <begin position="11"/>
        <end position="159"/>
    </location>
</feature>
<evidence type="ECO:0000313" key="3">
    <source>
        <dbReference type="Proteomes" id="UP001501218"/>
    </source>
</evidence>
<keyword evidence="2" id="KW-0255">Endonuclease</keyword>
<keyword evidence="2" id="KW-0540">Nuclease</keyword>